<reference evidence="2" key="1">
    <citation type="submission" date="2015-03" db="EMBL/GenBank/DDBJ databases">
        <authorList>
            <consortium name="Pathogen Informatics"/>
        </authorList>
    </citation>
    <scope>NUCLEOTIDE SEQUENCE [LARGE SCALE GENOMIC DNA]</scope>
    <source>
        <strain evidence="2">N09902308</strain>
    </source>
</reference>
<dbReference type="AlphaFoldDB" id="A0A916LGA0"/>
<dbReference type="Proteomes" id="UP000039021">
    <property type="component" value="Unassembled WGS sequence"/>
</dbReference>
<protein>
    <submittedName>
        <fullName evidence="1">Uncharacterized protein</fullName>
    </submittedName>
</protein>
<evidence type="ECO:0000313" key="1">
    <source>
        <dbReference type="EMBL" id="CPA83995.1"/>
    </source>
</evidence>
<comment type="caution">
    <text evidence="1">The sequence shown here is derived from an EMBL/GenBank/DDBJ whole genome shotgun (WGS) entry which is preliminary data.</text>
</comment>
<sequence length="38" mass="3716">MIGKLGIGLGDEVLGNGGISLAGMSRSSLTGGPFSRLP</sequence>
<dbReference type="EMBL" id="CSBK01003357">
    <property type="protein sequence ID" value="CPA83995.1"/>
    <property type="molecule type" value="Genomic_DNA"/>
</dbReference>
<organism evidence="1 2">
    <name type="scientific">Mycobacterium tuberculosis</name>
    <dbReference type="NCBI Taxonomy" id="1773"/>
    <lineage>
        <taxon>Bacteria</taxon>
        <taxon>Bacillati</taxon>
        <taxon>Actinomycetota</taxon>
        <taxon>Actinomycetes</taxon>
        <taxon>Mycobacteriales</taxon>
        <taxon>Mycobacteriaceae</taxon>
        <taxon>Mycobacterium</taxon>
        <taxon>Mycobacterium tuberculosis complex</taxon>
    </lineage>
</organism>
<gene>
    <name evidence="1" type="ORF">ERS007739_04884</name>
</gene>
<evidence type="ECO:0000313" key="2">
    <source>
        <dbReference type="Proteomes" id="UP000039021"/>
    </source>
</evidence>
<proteinExistence type="predicted"/>
<accession>A0A916LGA0</accession>
<name>A0A916LGA0_MYCTX</name>